<dbReference type="RefSeq" id="WP_310370503.1">
    <property type="nucleotide sequence ID" value="NZ_JAVDXT010000001.1"/>
</dbReference>
<feature type="chain" id="PRO_5045803589" evidence="4">
    <location>
        <begin position="23"/>
        <end position="318"/>
    </location>
</feature>
<dbReference type="SUPFAM" id="SSF53822">
    <property type="entry name" value="Periplasmic binding protein-like I"/>
    <property type="match status" value="1"/>
</dbReference>
<dbReference type="PANTHER" id="PTHR46847:SF1">
    <property type="entry name" value="D-ALLOSE-BINDING PERIPLASMIC PROTEIN-RELATED"/>
    <property type="match status" value="1"/>
</dbReference>
<evidence type="ECO:0000256" key="2">
    <source>
        <dbReference type="ARBA" id="ARBA00007639"/>
    </source>
</evidence>
<dbReference type="InterPro" id="IPR028082">
    <property type="entry name" value="Peripla_BP_I"/>
</dbReference>
<keyword evidence="7" id="KW-1185">Reference proteome</keyword>
<dbReference type="EMBL" id="JAVDXT010000001">
    <property type="protein sequence ID" value="MDR7375926.1"/>
    <property type="molecule type" value="Genomic_DNA"/>
</dbReference>
<evidence type="ECO:0000313" key="7">
    <source>
        <dbReference type="Proteomes" id="UP001180487"/>
    </source>
</evidence>
<dbReference type="InterPro" id="IPR025997">
    <property type="entry name" value="SBP_2_dom"/>
</dbReference>
<dbReference type="PANTHER" id="PTHR46847">
    <property type="entry name" value="D-ALLOSE-BINDING PERIPLASMIC PROTEIN-RELATED"/>
    <property type="match status" value="1"/>
</dbReference>
<organism evidence="6 7">
    <name type="scientific">Rhodoferax ferrireducens</name>
    <dbReference type="NCBI Taxonomy" id="192843"/>
    <lineage>
        <taxon>Bacteria</taxon>
        <taxon>Pseudomonadati</taxon>
        <taxon>Pseudomonadota</taxon>
        <taxon>Betaproteobacteria</taxon>
        <taxon>Burkholderiales</taxon>
        <taxon>Comamonadaceae</taxon>
        <taxon>Rhodoferax</taxon>
    </lineage>
</organism>
<dbReference type="CDD" id="cd20004">
    <property type="entry name" value="PBP1_ABC_sugar_binding-like"/>
    <property type="match status" value="1"/>
</dbReference>
<proteinExistence type="inferred from homology"/>
<dbReference type="Gene3D" id="3.40.50.2300">
    <property type="match status" value="2"/>
</dbReference>
<dbReference type="Proteomes" id="UP001180487">
    <property type="component" value="Unassembled WGS sequence"/>
</dbReference>
<evidence type="ECO:0000256" key="4">
    <source>
        <dbReference type="SAM" id="SignalP"/>
    </source>
</evidence>
<sequence length="318" mass="34194">MNQFFRTVLVGCVSLLLCTAQAAEKDVNIVFIPKSSDQVFWELMRIGVDKAVQDDGHVKLTWRGPAHNDDTDSQIKIVQLYTKPGVDAILIAPTDRARLVGSVQKAVAMGIKVIAVDSGLDGNQHLNFVTSDNYAGGQLAAKTLAGLLHNQGKVAMLRTVAGSASTDDRAQGFVDYLKEKAPKITLVADVYGGGSIGKARHSAVQLLATHPGINGVFAVNESSTDGMLRALRDKGLAGKLRFIGFDATDFLLAGLEQQEIHGLVIQNPTQMGYKGIQAAAAAARNQAIQNRTIFTDITMVTRANYKTPEIQKLMCSRC</sequence>
<evidence type="ECO:0000256" key="1">
    <source>
        <dbReference type="ARBA" id="ARBA00004196"/>
    </source>
</evidence>
<evidence type="ECO:0000256" key="3">
    <source>
        <dbReference type="ARBA" id="ARBA00022729"/>
    </source>
</evidence>
<dbReference type="Pfam" id="PF13407">
    <property type="entry name" value="Peripla_BP_4"/>
    <property type="match status" value="1"/>
</dbReference>
<accession>A0ABU2C3L2</accession>
<name>A0ABU2C3L2_9BURK</name>
<protein>
    <submittedName>
        <fullName evidence="6">Ribose transport system substrate-binding protein</fullName>
    </submittedName>
</protein>
<evidence type="ECO:0000259" key="5">
    <source>
        <dbReference type="Pfam" id="PF13407"/>
    </source>
</evidence>
<keyword evidence="3 4" id="KW-0732">Signal</keyword>
<comment type="similarity">
    <text evidence="2">Belongs to the bacterial solute-binding protein 2 family.</text>
</comment>
<feature type="domain" description="Periplasmic binding protein" evidence="5">
    <location>
        <begin position="29"/>
        <end position="286"/>
    </location>
</feature>
<gene>
    <name evidence="6" type="ORF">J2X19_000584</name>
</gene>
<comment type="subcellular location">
    <subcellularLocation>
        <location evidence="1">Cell envelope</location>
    </subcellularLocation>
</comment>
<feature type="signal peptide" evidence="4">
    <location>
        <begin position="1"/>
        <end position="22"/>
    </location>
</feature>
<evidence type="ECO:0000313" key="6">
    <source>
        <dbReference type="EMBL" id="MDR7375926.1"/>
    </source>
</evidence>
<comment type="caution">
    <text evidence="6">The sequence shown here is derived from an EMBL/GenBank/DDBJ whole genome shotgun (WGS) entry which is preliminary data.</text>
</comment>
<reference evidence="6 7" key="1">
    <citation type="submission" date="2023-07" db="EMBL/GenBank/DDBJ databases">
        <title>Sorghum-associated microbial communities from plants grown in Nebraska, USA.</title>
        <authorList>
            <person name="Schachtman D."/>
        </authorList>
    </citation>
    <scope>NUCLEOTIDE SEQUENCE [LARGE SCALE GENOMIC DNA]</scope>
    <source>
        <strain evidence="6 7">BE313</strain>
    </source>
</reference>